<keyword evidence="2" id="KW-1185">Reference proteome</keyword>
<organism evidence="1 2">
    <name type="scientific">Grus japonensis</name>
    <name type="common">Japanese crane</name>
    <name type="synonym">Red-crowned crane</name>
    <dbReference type="NCBI Taxonomy" id="30415"/>
    <lineage>
        <taxon>Eukaryota</taxon>
        <taxon>Metazoa</taxon>
        <taxon>Chordata</taxon>
        <taxon>Craniata</taxon>
        <taxon>Vertebrata</taxon>
        <taxon>Euteleostomi</taxon>
        <taxon>Archelosauria</taxon>
        <taxon>Archosauria</taxon>
        <taxon>Dinosauria</taxon>
        <taxon>Saurischia</taxon>
        <taxon>Theropoda</taxon>
        <taxon>Coelurosauria</taxon>
        <taxon>Aves</taxon>
        <taxon>Neognathae</taxon>
        <taxon>Neoaves</taxon>
        <taxon>Gruiformes</taxon>
        <taxon>Gruidae</taxon>
        <taxon>Grus</taxon>
    </lineage>
</organism>
<dbReference type="EMBL" id="BAAFJT010000237">
    <property type="protein sequence ID" value="GAB0207475.1"/>
    <property type="molecule type" value="Genomic_DNA"/>
</dbReference>
<dbReference type="PANTHER" id="PTHR33332">
    <property type="entry name" value="REVERSE TRANSCRIPTASE DOMAIN-CONTAINING PROTEIN"/>
    <property type="match status" value="1"/>
</dbReference>
<evidence type="ECO:0000313" key="2">
    <source>
        <dbReference type="Proteomes" id="UP001623348"/>
    </source>
</evidence>
<accession>A0ABC9YBN6</accession>
<name>A0ABC9YBN6_GRUJA</name>
<sequence>MDTPKYIFGTKLPTSLDSGKDCTLSKFTNDAKLGGVTDTPEGFAAIQKDLNRLEKWTDRNFMKFNKGKFKGTTPCTSTCWGLTGRKVALQKRTDGMEGVLVDVRLTMSQKCALVAKATNSVLGCIRILLPEGQGR</sequence>
<protein>
    <submittedName>
        <fullName evidence="1">Mitochondrial enolase superfamily member 1</fullName>
    </submittedName>
</protein>
<evidence type="ECO:0000313" key="1">
    <source>
        <dbReference type="EMBL" id="GAB0207475.1"/>
    </source>
</evidence>
<dbReference type="AlphaFoldDB" id="A0ABC9YBN6"/>
<dbReference type="Proteomes" id="UP001623348">
    <property type="component" value="Unassembled WGS sequence"/>
</dbReference>
<reference evidence="1 2" key="1">
    <citation type="submission" date="2024-06" db="EMBL/GenBank/DDBJ databases">
        <title>The draft genome of Grus japonensis, version 3.</title>
        <authorList>
            <person name="Nabeshima K."/>
            <person name="Suzuki S."/>
            <person name="Onuma M."/>
        </authorList>
    </citation>
    <scope>NUCLEOTIDE SEQUENCE [LARGE SCALE GENOMIC DNA]</scope>
    <source>
        <strain evidence="1 2">451A</strain>
    </source>
</reference>
<gene>
    <name evidence="1" type="ORF">GRJ2_003213200</name>
</gene>
<proteinExistence type="predicted"/>
<comment type="caution">
    <text evidence="1">The sequence shown here is derived from an EMBL/GenBank/DDBJ whole genome shotgun (WGS) entry which is preliminary data.</text>
</comment>